<evidence type="ECO:0000313" key="2">
    <source>
        <dbReference type="EMBL" id="KAG8042050.1"/>
    </source>
</evidence>
<name>A0A8J5QTL1_9HYME</name>
<accession>A0A8J5QTL1</accession>
<sequence length="87" mass="9631">MHWLRLTVVHHLVVVDSAVVDREKAELFSVAADRRVMVLEVEVVIGSAEHEVETLVDPMDALETVGTRTTLKLLATPSKNLTGIMKI</sequence>
<organism evidence="2 3">
    <name type="scientific">Cotesia typhae</name>
    <dbReference type="NCBI Taxonomy" id="2053667"/>
    <lineage>
        <taxon>Eukaryota</taxon>
        <taxon>Metazoa</taxon>
        <taxon>Ecdysozoa</taxon>
        <taxon>Arthropoda</taxon>
        <taxon>Hexapoda</taxon>
        <taxon>Insecta</taxon>
        <taxon>Pterygota</taxon>
        <taxon>Neoptera</taxon>
        <taxon>Endopterygota</taxon>
        <taxon>Hymenoptera</taxon>
        <taxon>Apocrita</taxon>
        <taxon>Ichneumonoidea</taxon>
        <taxon>Braconidae</taxon>
        <taxon>Microgastrinae</taxon>
        <taxon>Cotesia</taxon>
    </lineage>
</organism>
<dbReference type="Proteomes" id="UP000729913">
    <property type="component" value="Unassembled WGS sequence"/>
</dbReference>
<keyword evidence="3" id="KW-1185">Reference proteome</keyword>
<feature type="chain" id="PRO_5035192000" evidence="1">
    <location>
        <begin position="18"/>
        <end position="87"/>
    </location>
</feature>
<keyword evidence="1" id="KW-0732">Signal</keyword>
<reference evidence="2" key="1">
    <citation type="submission" date="2020-03" db="EMBL/GenBank/DDBJ databases">
        <authorList>
            <person name="Chebbi M.A."/>
            <person name="Drezen J.M."/>
        </authorList>
    </citation>
    <scope>NUCLEOTIDE SEQUENCE</scope>
    <source>
        <tissue evidence="2">Whole body</tissue>
    </source>
</reference>
<evidence type="ECO:0000256" key="1">
    <source>
        <dbReference type="SAM" id="SignalP"/>
    </source>
</evidence>
<reference evidence="2" key="2">
    <citation type="submission" date="2021-04" db="EMBL/GenBank/DDBJ databases">
        <title>Genome-wide patterns of bracovirus chromosomal integration into multiple host tissues during parasitism.</title>
        <authorList>
            <person name="Chebbi M.A.C."/>
        </authorList>
    </citation>
    <scope>NUCLEOTIDE SEQUENCE</scope>
    <source>
        <tissue evidence="2">Whole body</tissue>
    </source>
</reference>
<dbReference type="EMBL" id="JAAOIC020000003">
    <property type="protein sequence ID" value="KAG8042050.1"/>
    <property type="molecule type" value="Genomic_DNA"/>
</dbReference>
<gene>
    <name evidence="2" type="ORF">G9C98_000041</name>
</gene>
<dbReference type="AlphaFoldDB" id="A0A8J5QTL1"/>
<proteinExistence type="predicted"/>
<protein>
    <submittedName>
        <fullName evidence="2">Uncharacterized protein</fullName>
    </submittedName>
</protein>
<comment type="caution">
    <text evidence="2">The sequence shown here is derived from an EMBL/GenBank/DDBJ whole genome shotgun (WGS) entry which is preliminary data.</text>
</comment>
<evidence type="ECO:0000313" key="3">
    <source>
        <dbReference type="Proteomes" id="UP000729913"/>
    </source>
</evidence>
<feature type="signal peptide" evidence="1">
    <location>
        <begin position="1"/>
        <end position="17"/>
    </location>
</feature>